<dbReference type="OrthoDB" id="1934862at2759"/>
<feature type="region of interest" description="Disordered" evidence="1">
    <location>
        <begin position="35"/>
        <end position="71"/>
    </location>
</feature>
<name>A0A5J4ZQ84_9ASTE</name>
<dbReference type="AlphaFoldDB" id="A0A5J4ZQ84"/>
<feature type="compositionally biased region" description="Acidic residues" evidence="1">
    <location>
        <begin position="47"/>
        <end position="63"/>
    </location>
</feature>
<proteinExistence type="predicted"/>
<sequence>MDLRVEKLEVDVNSLTIGQQQIRDKLNELSVQFNTRASSQPTNGQPDLEEGDDDMVMEEEDTEQTSLNDRPKISLHSILGSPALETMRVRGTIERISTIVLVDSGSTHKFISEVLAKKVAYNQYKEDSLK</sequence>
<evidence type="ECO:0000313" key="2">
    <source>
        <dbReference type="EMBL" id="KAA8519602.1"/>
    </source>
</evidence>
<feature type="compositionally biased region" description="Polar residues" evidence="1">
    <location>
        <begin position="35"/>
        <end position="45"/>
    </location>
</feature>
<organism evidence="2 3">
    <name type="scientific">Nyssa sinensis</name>
    <dbReference type="NCBI Taxonomy" id="561372"/>
    <lineage>
        <taxon>Eukaryota</taxon>
        <taxon>Viridiplantae</taxon>
        <taxon>Streptophyta</taxon>
        <taxon>Embryophyta</taxon>
        <taxon>Tracheophyta</taxon>
        <taxon>Spermatophyta</taxon>
        <taxon>Magnoliopsida</taxon>
        <taxon>eudicotyledons</taxon>
        <taxon>Gunneridae</taxon>
        <taxon>Pentapetalae</taxon>
        <taxon>asterids</taxon>
        <taxon>Cornales</taxon>
        <taxon>Nyssaceae</taxon>
        <taxon>Nyssa</taxon>
    </lineage>
</organism>
<keyword evidence="3" id="KW-1185">Reference proteome</keyword>
<dbReference type="Proteomes" id="UP000325577">
    <property type="component" value="Linkage Group LG6"/>
</dbReference>
<gene>
    <name evidence="2" type="ORF">F0562_013953</name>
</gene>
<accession>A0A5J4ZQ84</accession>
<reference evidence="2 3" key="1">
    <citation type="submission" date="2019-09" db="EMBL/GenBank/DDBJ databases">
        <title>A chromosome-level genome assembly of the Chinese tupelo Nyssa sinensis.</title>
        <authorList>
            <person name="Yang X."/>
            <person name="Kang M."/>
            <person name="Yang Y."/>
            <person name="Xiong H."/>
            <person name="Wang M."/>
            <person name="Zhang Z."/>
            <person name="Wang Z."/>
            <person name="Wu H."/>
            <person name="Ma T."/>
            <person name="Liu J."/>
            <person name="Xi Z."/>
        </authorList>
    </citation>
    <scope>NUCLEOTIDE SEQUENCE [LARGE SCALE GENOMIC DNA]</scope>
    <source>
        <strain evidence="2">J267</strain>
        <tissue evidence="2">Leaf</tissue>
    </source>
</reference>
<evidence type="ECO:0000313" key="3">
    <source>
        <dbReference type="Proteomes" id="UP000325577"/>
    </source>
</evidence>
<protein>
    <submittedName>
        <fullName evidence="2">Uncharacterized protein</fullName>
    </submittedName>
</protein>
<dbReference type="EMBL" id="CM018049">
    <property type="protein sequence ID" value="KAA8519602.1"/>
    <property type="molecule type" value="Genomic_DNA"/>
</dbReference>
<evidence type="ECO:0000256" key="1">
    <source>
        <dbReference type="SAM" id="MobiDB-lite"/>
    </source>
</evidence>